<comment type="caution">
    <text evidence="1">The sequence shown here is derived from an EMBL/GenBank/DDBJ whole genome shotgun (WGS) entry which is preliminary data.</text>
</comment>
<keyword evidence="2" id="KW-1185">Reference proteome</keyword>
<proteinExistence type="predicted"/>
<evidence type="ECO:0000313" key="1">
    <source>
        <dbReference type="EMBL" id="MEU6799999.1"/>
    </source>
</evidence>
<gene>
    <name evidence="1" type="ORF">ABZ931_03115</name>
</gene>
<dbReference type="RefSeq" id="WP_359690337.1">
    <property type="nucleotide sequence ID" value="NZ_JBEYXT010000007.1"/>
</dbReference>
<evidence type="ECO:0000313" key="2">
    <source>
        <dbReference type="Proteomes" id="UP001551189"/>
    </source>
</evidence>
<sequence>MNASPVPAQRVPLVQLAARAGGPASPTLTRVVSNNVERKGPGRVSVAAFQSSV</sequence>
<accession>A0ABV3ATB0</accession>
<organism evidence="1 2">
    <name type="scientific">Streptomyces neyagawaensis</name>
    <dbReference type="NCBI Taxonomy" id="42238"/>
    <lineage>
        <taxon>Bacteria</taxon>
        <taxon>Bacillati</taxon>
        <taxon>Actinomycetota</taxon>
        <taxon>Actinomycetes</taxon>
        <taxon>Kitasatosporales</taxon>
        <taxon>Streptomycetaceae</taxon>
        <taxon>Streptomyces</taxon>
    </lineage>
</organism>
<name>A0ABV3ATB0_9ACTN</name>
<dbReference type="EMBL" id="JBEYXT010000007">
    <property type="protein sequence ID" value="MEU6799999.1"/>
    <property type="molecule type" value="Genomic_DNA"/>
</dbReference>
<dbReference type="Proteomes" id="UP001551189">
    <property type="component" value="Unassembled WGS sequence"/>
</dbReference>
<reference evidence="1 2" key="1">
    <citation type="submission" date="2024-06" db="EMBL/GenBank/DDBJ databases">
        <title>The Natural Products Discovery Center: Release of the First 8490 Sequenced Strains for Exploring Actinobacteria Biosynthetic Diversity.</title>
        <authorList>
            <person name="Kalkreuter E."/>
            <person name="Kautsar S.A."/>
            <person name="Yang D."/>
            <person name="Bader C.D."/>
            <person name="Teijaro C.N."/>
            <person name="Fluegel L."/>
            <person name="Davis C.M."/>
            <person name="Simpson J.R."/>
            <person name="Lauterbach L."/>
            <person name="Steele A.D."/>
            <person name="Gui C."/>
            <person name="Meng S."/>
            <person name="Li G."/>
            <person name="Viehrig K."/>
            <person name="Ye F."/>
            <person name="Su P."/>
            <person name="Kiefer A.F."/>
            <person name="Nichols A."/>
            <person name="Cepeda A.J."/>
            <person name="Yan W."/>
            <person name="Fan B."/>
            <person name="Jiang Y."/>
            <person name="Adhikari A."/>
            <person name="Zheng C.-J."/>
            <person name="Schuster L."/>
            <person name="Cowan T.M."/>
            <person name="Smanski M.J."/>
            <person name="Chevrette M.G."/>
            <person name="De Carvalho L.P.S."/>
            <person name="Shen B."/>
        </authorList>
    </citation>
    <scope>NUCLEOTIDE SEQUENCE [LARGE SCALE GENOMIC DNA]</scope>
    <source>
        <strain evidence="1 2">NPDC046851</strain>
    </source>
</reference>
<protein>
    <submittedName>
        <fullName evidence="1">FXSXX-COOH protein</fullName>
    </submittedName>
</protein>